<accession>A0A845QY81</accession>
<name>A0A845QY81_9CLOT</name>
<sequence length="371" mass="40806">MDETQKNILLQMNKISKAMLKAKEELNKSVVYQRKGVLDQAVITLEKNPNSNLTLFGIKNTGEIGIEMATKLENEVGYFFHTIDKMSERGRAIDIDLINPLTGRVMTGSSSGGCVNILKGINDLAIGTDGGGSVLAPAISTSLFSIMAKGMGLKGNSIKSSTDNIKFTPGIGVISHNYNMCKKALNALVDKNHNINSNRKIRVLVPKKNSIILPNGNDMREDLEGVINLIKEYVEIVEKDFTGLEDRHSSISFCNKMFDEEDIDIILSVEGPIDLYGLGDSVLGTWGEVGSKIQNDSGKYLLKIANMINATAVSIPTSELGMGVLIMAKEGLENGEIAIELGDKIRRLYDRPELYNRYFIEDYKSKSLDFI</sequence>
<dbReference type="OrthoDB" id="3194737at2"/>
<dbReference type="Proteomes" id="UP000467132">
    <property type="component" value="Unassembled WGS sequence"/>
</dbReference>
<reference evidence="1 2" key="1">
    <citation type="submission" date="2018-08" db="EMBL/GenBank/DDBJ databases">
        <title>Murine metabolic-syndrome-specific gut microbial biobank.</title>
        <authorList>
            <person name="Liu C."/>
        </authorList>
    </citation>
    <scope>NUCLEOTIDE SEQUENCE [LARGE SCALE GENOMIC DNA]</scope>
    <source>
        <strain evidence="1 2">583</strain>
    </source>
</reference>
<evidence type="ECO:0000313" key="2">
    <source>
        <dbReference type="Proteomes" id="UP000467132"/>
    </source>
</evidence>
<dbReference type="SUPFAM" id="SSF75304">
    <property type="entry name" value="Amidase signature (AS) enzymes"/>
    <property type="match status" value="1"/>
</dbReference>
<keyword evidence="2" id="KW-1185">Reference proteome</keyword>
<evidence type="ECO:0000313" key="1">
    <source>
        <dbReference type="EMBL" id="NBI07120.1"/>
    </source>
</evidence>
<gene>
    <name evidence="1" type="ORF">D3Z33_09680</name>
</gene>
<comment type="caution">
    <text evidence="1">The sequence shown here is derived from an EMBL/GenBank/DDBJ whole genome shotgun (WGS) entry which is preliminary data.</text>
</comment>
<dbReference type="Gene3D" id="3.90.1300.10">
    <property type="entry name" value="Amidase signature (AS) domain"/>
    <property type="match status" value="1"/>
</dbReference>
<proteinExistence type="predicted"/>
<organism evidence="1 2">
    <name type="scientific">Senegalia massiliensis</name>
    <dbReference type="NCBI Taxonomy" id="1720316"/>
    <lineage>
        <taxon>Bacteria</taxon>
        <taxon>Bacillati</taxon>
        <taxon>Bacillota</taxon>
        <taxon>Clostridia</taxon>
        <taxon>Eubacteriales</taxon>
        <taxon>Clostridiaceae</taxon>
        <taxon>Senegalia</taxon>
    </lineage>
</organism>
<protein>
    <submittedName>
        <fullName evidence="1">Amidase</fullName>
    </submittedName>
</protein>
<dbReference type="AlphaFoldDB" id="A0A845QY81"/>
<dbReference type="InterPro" id="IPR036928">
    <property type="entry name" value="AS_sf"/>
</dbReference>
<dbReference type="RefSeq" id="WP_160197585.1">
    <property type="nucleotide sequence ID" value="NZ_QXXA01000010.1"/>
</dbReference>
<dbReference type="EMBL" id="QXXA01000010">
    <property type="protein sequence ID" value="NBI07120.1"/>
    <property type="molecule type" value="Genomic_DNA"/>
</dbReference>